<evidence type="ECO:0000313" key="1">
    <source>
        <dbReference type="EMBL" id="MBB5960309.1"/>
    </source>
</evidence>
<organism evidence="1 2">
    <name type="scientific">Saccharothrix tamanrassetensis</name>
    <dbReference type="NCBI Taxonomy" id="1051531"/>
    <lineage>
        <taxon>Bacteria</taxon>
        <taxon>Bacillati</taxon>
        <taxon>Actinomycetota</taxon>
        <taxon>Actinomycetes</taxon>
        <taxon>Pseudonocardiales</taxon>
        <taxon>Pseudonocardiaceae</taxon>
        <taxon>Saccharothrix</taxon>
    </lineage>
</organism>
<evidence type="ECO:0000313" key="2">
    <source>
        <dbReference type="Proteomes" id="UP000547510"/>
    </source>
</evidence>
<dbReference type="Proteomes" id="UP000547510">
    <property type="component" value="Unassembled WGS sequence"/>
</dbReference>
<reference evidence="1 2" key="1">
    <citation type="submission" date="2020-08" db="EMBL/GenBank/DDBJ databases">
        <title>Genomic Encyclopedia of Type Strains, Phase III (KMG-III): the genomes of soil and plant-associated and newly described type strains.</title>
        <authorList>
            <person name="Whitman W."/>
        </authorList>
    </citation>
    <scope>NUCLEOTIDE SEQUENCE [LARGE SCALE GENOMIC DNA]</scope>
    <source>
        <strain evidence="1 2">CECT 8640</strain>
    </source>
</reference>
<dbReference type="EMBL" id="JACHJN010000015">
    <property type="protein sequence ID" value="MBB5960309.1"/>
    <property type="molecule type" value="Genomic_DNA"/>
</dbReference>
<gene>
    <name evidence="1" type="ORF">FHS29_006932</name>
</gene>
<comment type="caution">
    <text evidence="1">The sequence shown here is derived from an EMBL/GenBank/DDBJ whole genome shotgun (WGS) entry which is preliminary data.</text>
</comment>
<keyword evidence="2" id="KW-1185">Reference proteome</keyword>
<dbReference type="AlphaFoldDB" id="A0A841CSN5"/>
<accession>A0A841CSN5</accession>
<dbReference type="RefSeq" id="WP_184698414.1">
    <property type="nucleotide sequence ID" value="NZ_JACHJN010000015.1"/>
</dbReference>
<name>A0A841CSN5_9PSEU</name>
<protein>
    <submittedName>
        <fullName evidence="1">Uncharacterized protein</fullName>
    </submittedName>
</protein>
<sequence>MSAPAPNTTHDLCHPPREWLLRCSDDAHRPAVCSIAVTDGHLEIWLAEESMISLDGGEIVQFQAAFADAATLATADRARPLTQA</sequence>
<proteinExistence type="predicted"/>